<proteinExistence type="predicted"/>
<keyword evidence="1" id="KW-0812">Transmembrane</keyword>
<sequence>MKTMARNSLIITITLTALAFIAVCLMYCFADPMTVIVDSEHVTGITGAGFAFGGVLMAIVAVVLCAVFVSLILAGVSVFLIALFAALFIGGLVLLSPLLFPALLVIGLIMLFHRKKPHHADAAG</sequence>
<reference evidence="2 3" key="1">
    <citation type="submission" date="2018-02" db="EMBL/GenBank/DDBJ databases">
        <title>Solimicrobium silvestre gen. nov., sp. nov., isolated from alpine forest soil.</title>
        <authorList>
            <person name="Margesin R."/>
            <person name="Albuquerque L."/>
            <person name="Zhang D.-C."/>
            <person name="Froufe H.J.C."/>
            <person name="Severino R."/>
            <person name="Roxo I."/>
            <person name="Egas C."/>
            <person name="Da Costa M.S."/>
        </authorList>
    </citation>
    <scope>NUCLEOTIDE SEQUENCE [LARGE SCALE GENOMIC DNA]</scope>
    <source>
        <strain evidence="2 3">S20-91</strain>
    </source>
</reference>
<accession>A0A2S9GZZ0</accession>
<feature type="transmembrane region" description="Helical" evidence="1">
    <location>
        <begin position="79"/>
        <end position="112"/>
    </location>
</feature>
<name>A0A2S9GZZ0_9BURK</name>
<protein>
    <submittedName>
        <fullName evidence="2">Uncharacterized protein</fullName>
    </submittedName>
</protein>
<gene>
    <name evidence="2" type="ORF">S2091_2043</name>
</gene>
<keyword evidence="1" id="KW-1133">Transmembrane helix</keyword>
<evidence type="ECO:0000313" key="3">
    <source>
        <dbReference type="Proteomes" id="UP000237839"/>
    </source>
</evidence>
<comment type="caution">
    <text evidence="2">The sequence shown here is derived from an EMBL/GenBank/DDBJ whole genome shotgun (WGS) entry which is preliminary data.</text>
</comment>
<keyword evidence="1" id="KW-0472">Membrane</keyword>
<feature type="transmembrane region" description="Helical" evidence="1">
    <location>
        <begin position="50"/>
        <end position="73"/>
    </location>
</feature>
<dbReference type="EMBL" id="PUGF01000008">
    <property type="protein sequence ID" value="PRC93305.1"/>
    <property type="molecule type" value="Genomic_DNA"/>
</dbReference>
<organism evidence="2 3">
    <name type="scientific">Solimicrobium silvestre</name>
    <dbReference type="NCBI Taxonomy" id="2099400"/>
    <lineage>
        <taxon>Bacteria</taxon>
        <taxon>Pseudomonadati</taxon>
        <taxon>Pseudomonadota</taxon>
        <taxon>Betaproteobacteria</taxon>
        <taxon>Burkholderiales</taxon>
        <taxon>Oxalobacteraceae</taxon>
        <taxon>Solimicrobium</taxon>
    </lineage>
</organism>
<evidence type="ECO:0000256" key="1">
    <source>
        <dbReference type="SAM" id="Phobius"/>
    </source>
</evidence>
<dbReference type="Proteomes" id="UP000237839">
    <property type="component" value="Unassembled WGS sequence"/>
</dbReference>
<feature type="transmembrane region" description="Helical" evidence="1">
    <location>
        <begin position="6"/>
        <end position="29"/>
    </location>
</feature>
<evidence type="ECO:0000313" key="2">
    <source>
        <dbReference type="EMBL" id="PRC93305.1"/>
    </source>
</evidence>
<keyword evidence="3" id="KW-1185">Reference proteome</keyword>
<dbReference type="AlphaFoldDB" id="A0A2S9GZZ0"/>